<keyword evidence="3" id="KW-1185">Reference proteome</keyword>
<dbReference type="SUPFAM" id="SSF50939">
    <property type="entry name" value="Sialidases"/>
    <property type="match status" value="1"/>
</dbReference>
<dbReference type="Proteomes" id="UP000435649">
    <property type="component" value="Unassembled WGS sequence"/>
</dbReference>
<evidence type="ECO:0000313" key="3">
    <source>
        <dbReference type="Proteomes" id="UP000435649"/>
    </source>
</evidence>
<sequence>MNEQTRICLENADLALRPPELITPVPREYYPEIDDYTMSSGIARTPGGRFYLSWFGRDDGPDTVMLLARSDDEGKSWSEPEYLIDPGFTPDGHHLSALVGTVWCDPAGRLWWFFSVSVGYYDGRAGVWAAVCGNPDDEHPAWGKPFRLWHGCALNKPTVLSTGEWALPVSLWRREQIWVDRRFPWNDVDPSLYAELDPLRGANLLVSTDNGRNWELRGRQRSVDPCFDENICLERRDGTLVMYARDQHGIVSSHSADGGWSWTPFRREWRTASARFFTTRLPSGNWLMVRHDTAGERSHLTAFLSSDEGKSWRGGLLLDERDGISYPDGFVHPDGRIFIQYDRLRAHGEILLAVFTEADVEAGYDVSGKVERKRPLIQSATQRNRK</sequence>
<dbReference type="RefSeq" id="WP_154417029.1">
    <property type="nucleotide sequence ID" value="NZ_DBFCGB010000277.1"/>
</dbReference>
<reference evidence="2 3" key="1">
    <citation type="submission" date="2019-08" db="EMBL/GenBank/DDBJ databases">
        <title>In-depth cultivation of the pig gut microbiome towards novel bacterial diversity and tailored functional studies.</title>
        <authorList>
            <person name="Wylensek D."/>
            <person name="Hitch T.C.A."/>
            <person name="Clavel T."/>
        </authorList>
    </citation>
    <scope>NUCLEOTIDE SEQUENCE [LARGE SCALE GENOMIC DNA]</scope>
    <source>
        <strain evidence="2 3">BBE-744-WT-12</strain>
    </source>
</reference>
<dbReference type="InterPro" id="IPR036278">
    <property type="entry name" value="Sialidase_sf"/>
</dbReference>
<evidence type="ECO:0000259" key="1">
    <source>
        <dbReference type="Pfam" id="PF13088"/>
    </source>
</evidence>
<dbReference type="InterPro" id="IPR011040">
    <property type="entry name" value="Sialidase"/>
</dbReference>
<dbReference type="PANTHER" id="PTHR43752">
    <property type="entry name" value="BNR/ASP-BOX REPEAT FAMILY PROTEIN"/>
    <property type="match status" value="1"/>
</dbReference>
<gene>
    <name evidence="2" type="ORF">FYJ85_03680</name>
</gene>
<evidence type="ECO:0000313" key="2">
    <source>
        <dbReference type="EMBL" id="MST96145.1"/>
    </source>
</evidence>
<organism evidence="2 3">
    <name type="scientific">Victivallis lenta</name>
    <dbReference type="NCBI Taxonomy" id="2606640"/>
    <lineage>
        <taxon>Bacteria</taxon>
        <taxon>Pseudomonadati</taxon>
        <taxon>Lentisphaerota</taxon>
        <taxon>Lentisphaeria</taxon>
        <taxon>Victivallales</taxon>
        <taxon>Victivallaceae</taxon>
        <taxon>Victivallis</taxon>
    </lineage>
</organism>
<dbReference type="AlphaFoldDB" id="A0A844FZT0"/>
<dbReference type="Pfam" id="PF13088">
    <property type="entry name" value="BNR_2"/>
    <property type="match status" value="1"/>
</dbReference>
<protein>
    <submittedName>
        <fullName evidence="2">Exo-alpha-sialidase</fullName>
    </submittedName>
</protein>
<dbReference type="Gene3D" id="2.120.10.10">
    <property type="match status" value="1"/>
</dbReference>
<dbReference type="EMBL" id="VUNS01000002">
    <property type="protein sequence ID" value="MST96145.1"/>
    <property type="molecule type" value="Genomic_DNA"/>
</dbReference>
<name>A0A844FZT0_9BACT</name>
<dbReference type="PANTHER" id="PTHR43752:SF2">
    <property type="entry name" value="BNR_ASP-BOX REPEAT FAMILY PROTEIN"/>
    <property type="match status" value="1"/>
</dbReference>
<comment type="caution">
    <text evidence="2">The sequence shown here is derived from an EMBL/GenBank/DDBJ whole genome shotgun (WGS) entry which is preliminary data.</text>
</comment>
<dbReference type="CDD" id="cd15482">
    <property type="entry name" value="Sialidase_non-viral"/>
    <property type="match status" value="1"/>
</dbReference>
<proteinExistence type="predicted"/>
<accession>A0A844FZT0</accession>
<feature type="domain" description="Sialidase" evidence="1">
    <location>
        <begin position="48"/>
        <end position="339"/>
    </location>
</feature>